<name>A0A495IIE6_9MICO</name>
<dbReference type="EMBL" id="RBKS01000001">
    <property type="protein sequence ID" value="RKR75812.1"/>
    <property type="molecule type" value="Genomic_DNA"/>
</dbReference>
<proteinExistence type="predicted"/>
<evidence type="ECO:0000256" key="7">
    <source>
        <dbReference type="ARBA" id="ARBA00047899"/>
    </source>
</evidence>
<dbReference type="Proteomes" id="UP000280008">
    <property type="component" value="Unassembled WGS sequence"/>
</dbReference>
<evidence type="ECO:0000256" key="9">
    <source>
        <dbReference type="PROSITE-ProRule" id="PRU10141"/>
    </source>
</evidence>
<feature type="compositionally biased region" description="Polar residues" evidence="10">
    <location>
        <begin position="473"/>
        <end position="497"/>
    </location>
</feature>
<keyword evidence="11" id="KW-0472">Membrane</keyword>
<dbReference type="Gene3D" id="3.30.10.20">
    <property type="match status" value="3"/>
</dbReference>
<dbReference type="PROSITE" id="PS51178">
    <property type="entry name" value="PASTA"/>
    <property type="match status" value="3"/>
</dbReference>
<dbReference type="NCBIfam" id="NF033483">
    <property type="entry name" value="PknB_PASTA_kin"/>
    <property type="match status" value="1"/>
</dbReference>
<keyword evidence="6 9" id="KW-0067">ATP-binding</keyword>
<dbReference type="PROSITE" id="PS00108">
    <property type="entry name" value="PROTEIN_KINASE_ST"/>
    <property type="match status" value="1"/>
</dbReference>
<feature type="domain" description="PASTA" evidence="13">
    <location>
        <begin position="377"/>
        <end position="443"/>
    </location>
</feature>
<evidence type="ECO:0000259" key="13">
    <source>
        <dbReference type="PROSITE" id="PS51178"/>
    </source>
</evidence>
<evidence type="ECO:0000256" key="3">
    <source>
        <dbReference type="ARBA" id="ARBA00022679"/>
    </source>
</evidence>
<dbReference type="GO" id="GO:0005524">
    <property type="term" value="F:ATP binding"/>
    <property type="evidence" value="ECO:0007669"/>
    <property type="project" value="UniProtKB-UniRule"/>
</dbReference>
<evidence type="ECO:0000256" key="6">
    <source>
        <dbReference type="ARBA" id="ARBA00022840"/>
    </source>
</evidence>
<keyword evidence="5 14" id="KW-0418">Kinase</keyword>
<keyword evidence="15" id="KW-1185">Reference proteome</keyword>
<evidence type="ECO:0000256" key="11">
    <source>
        <dbReference type="SAM" id="Phobius"/>
    </source>
</evidence>
<evidence type="ECO:0000256" key="8">
    <source>
        <dbReference type="ARBA" id="ARBA00048679"/>
    </source>
</evidence>
<keyword evidence="11" id="KW-0812">Transmembrane</keyword>
<dbReference type="InterPro" id="IPR000719">
    <property type="entry name" value="Prot_kinase_dom"/>
</dbReference>
<evidence type="ECO:0000256" key="10">
    <source>
        <dbReference type="SAM" id="MobiDB-lite"/>
    </source>
</evidence>
<dbReference type="InterPro" id="IPR008271">
    <property type="entry name" value="Ser/Thr_kinase_AS"/>
</dbReference>
<dbReference type="AlphaFoldDB" id="A0A495IIE6"/>
<feature type="transmembrane region" description="Helical" evidence="11">
    <location>
        <begin position="347"/>
        <end position="368"/>
    </location>
</feature>
<dbReference type="SMART" id="SM00740">
    <property type="entry name" value="PASTA"/>
    <property type="match status" value="3"/>
</dbReference>
<evidence type="ECO:0000256" key="2">
    <source>
        <dbReference type="ARBA" id="ARBA00022527"/>
    </source>
</evidence>
<dbReference type="Pfam" id="PF00069">
    <property type="entry name" value="Pkinase"/>
    <property type="match status" value="1"/>
</dbReference>
<dbReference type="EC" id="2.7.11.1" evidence="1"/>
<dbReference type="GO" id="GO:0045717">
    <property type="term" value="P:negative regulation of fatty acid biosynthetic process"/>
    <property type="evidence" value="ECO:0007669"/>
    <property type="project" value="UniProtKB-ARBA"/>
</dbReference>
<feature type="binding site" evidence="9">
    <location>
        <position position="50"/>
    </location>
    <ligand>
        <name>ATP</name>
        <dbReference type="ChEBI" id="CHEBI:30616"/>
    </ligand>
</feature>
<feature type="domain" description="PASTA" evidence="13">
    <location>
        <begin position="444"/>
        <end position="511"/>
    </location>
</feature>
<protein>
    <recommendedName>
        <fullName evidence="1">non-specific serine/threonine protein kinase</fullName>
        <ecNumber evidence="1">2.7.11.1</ecNumber>
    </recommendedName>
</protein>
<keyword evidence="11" id="KW-1133">Transmembrane helix</keyword>
<dbReference type="Pfam" id="PF03793">
    <property type="entry name" value="PASTA"/>
    <property type="match status" value="3"/>
</dbReference>
<dbReference type="CDD" id="cd14014">
    <property type="entry name" value="STKc_PknB_like"/>
    <property type="match status" value="1"/>
</dbReference>
<evidence type="ECO:0000259" key="12">
    <source>
        <dbReference type="PROSITE" id="PS50011"/>
    </source>
</evidence>
<dbReference type="SMART" id="SM00220">
    <property type="entry name" value="S_TKc"/>
    <property type="match status" value="1"/>
</dbReference>
<evidence type="ECO:0000256" key="4">
    <source>
        <dbReference type="ARBA" id="ARBA00022741"/>
    </source>
</evidence>
<dbReference type="SUPFAM" id="SSF56112">
    <property type="entry name" value="Protein kinase-like (PK-like)"/>
    <property type="match status" value="1"/>
</dbReference>
<dbReference type="InterPro" id="IPR017441">
    <property type="entry name" value="Protein_kinase_ATP_BS"/>
</dbReference>
<dbReference type="FunFam" id="1.10.510.10:FF:000021">
    <property type="entry name" value="Serine/threonine protein kinase"/>
    <property type="match status" value="1"/>
</dbReference>
<evidence type="ECO:0000256" key="1">
    <source>
        <dbReference type="ARBA" id="ARBA00012513"/>
    </source>
</evidence>
<feature type="domain" description="Protein kinase" evidence="12">
    <location>
        <begin position="21"/>
        <end position="288"/>
    </location>
</feature>
<dbReference type="OrthoDB" id="9762169at2"/>
<keyword evidence="3" id="KW-0808">Transferase</keyword>
<sequence>MGDHSVAEGVTEGISLLANRYQIGRLIGHGGMANVYLGTDSRLGRQVAIKLMKSQLATDPSFRSRFRQEAQAAARMAHPTIVRVFDAGEETTRDALGNTVLVPYIVMEYVEGRMLKDLIAEGPLPPKEAVRITEGILTALEYSHRAGVVHRDIKPGNVMLTHTGQVKVMDFGIARAVSDSAATVAQTTAILGTAQYFSPEQARGETVDARSDLYSTGVVLFEMLTGRPPFRGDSPVAVAYQHVSEPPAAPSTLNPAISPALDAVTLHALAKNRLDRFQSAHEFRADVVDAGAGQLPARKIHTAPPTPTTVMFGVDPRTAAGSDAALKELSSTDTNRPARTQTRPPVAWLWAGIVLIAVVVIAVVVWVLHLSPIKLENNDASTVPNLSSETYAQGSAKLTKLGLDPSRTDQSSSSVASGHIIKTVPGAGQNVTKGEPIDVYVSTGPATVSMPDVTGQSSDSAWAAITSAGLVKGSQTQQDSPSAPSGTVISTTPTSGTAVAPGSSVNIIVSSGTVAVPDVTQQPLTEATNTLTALGLDVTPQADYTCTGETVSAQSLPPGEQPQASPITLTYCAGS</sequence>
<dbReference type="PROSITE" id="PS50011">
    <property type="entry name" value="PROTEIN_KINASE_DOM"/>
    <property type="match status" value="1"/>
</dbReference>
<evidence type="ECO:0000256" key="5">
    <source>
        <dbReference type="ARBA" id="ARBA00022777"/>
    </source>
</evidence>
<reference evidence="14 15" key="1">
    <citation type="submission" date="2018-10" db="EMBL/GenBank/DDBJ databases">
        <title>Sequencing the genomes of 1000 actinobacteria strains.</title>
        <authorList>
            <person name="Klenk H.-P."/>
        </authorList>
    </citation>
    <scope>NUCLEOTIDE SEQUENCE [LARGE SCALE GENOMIC DNA]</scope>
    <source>
        <strain evidence="14 15">DSM 17894</strain>
    </source>
</reference>
<comment type="caution">
    <text evidence="14">The sequence shown here is derived from an EMBL/GenBank/DDBJ whole genome shotgun (WGS) entry which is preliminary data.</text>
</comment>
<evidence type="ECO:0000313" key="14">
    <source>
        <dbReference type="EMBL" id="RKR75812.1"/>
    </source>
</evidence>
<dbReference type="InterPro" id="IPR011009">
    <property type="entry name" value="Kinase-like_dom_sf"/>
</dbReference>
<feature type="region of interest" description="Disordered" evidence="10">
    <location>
        <begin position="472"/>
        <end position="497"/>
    </location>
</feature>
<dbReference type="InterPro" id="IPR005543">
    <property type="entry name" value="PASTA_dom"/>
</dbReference>
<evidence type="ECO:0000313" key="15">
    <source>
        <dbReference type="Proteomes" id="UP000280008"/>
    </source>
</evidence>
<organism evidence="14 15">
    <name type="scientific">Frondihabitans australicus</name>
    <dbReference type="NCBI Taxonomy" id="386892"/>
    <lineage>
        <taxon>Bacteria</taxon>
        <taxon>Bacillati</taxon>
        <taxon>Actinomycetota</taxon>
        <taxon>Actinomycetes</taxon>
        <taxon>Micrococcales</taxon>
        <taxon>Microbacteriaceae</taxon>
        <taxon>Frondihabitans</taxon>
    </lineage>
</organism>
<dbReference type="PANTHER" id="PTHR43289">
    <property type="entry name" value="MITOGEN-ACTIVATED PROTEIN KINASE KINASE KINASE 20-RELATED"/>
    <property type="match status" value="1"/>
</dbReference>
<dbReference type="PANTHER" id="PTHR43289:SF34">
    <property type="entry name" value="SERINE_THREONINE-PROTEIN KINASE YBDM-RELATED"/>
    <property type="match status" value="1"/>
</dbReference>
<dbReference type="GO" id="GO:0004674">
    <property type="term" value="F:protein serine/threonine kinase activity"/>
    <property type="evidence" value="ECO:0007669"/>
    <property type="project" value="UniProtKB-KW"/>
</dbReference>
<comment type="catalytic activity">
    <reaction evidence="8">
        <text>L-seryl-[protein] + ATP = O-phospho-L-seryl-[protein] + ADP + H(+)</text>
        <dbReference type="Rhea" id="RHEA:17989"/>
        <dbReference type="Rhea" id="RHEA-COMP:9863"/>
        <dbReference type="Rhea" id="RHEA-COMP:11604"/>
        <dbReference type="ChEBI" id="CHEBI:15378"/>
        <dbReference type="ChEBI" id="CHEBI:29999"/>
        <dbReference type="ChEBI" id="CHEBI:30616"/>
        <dbReference type="ChEBI" id="CHEBI:83421"/>
        <dbReference type="ChEBI" id="CHEBI:456216"/>
        <dbReference type="EC" id="2.7.11.1"/>
    </reaction>
</comment>
<dbReference type="Gene3D" id="1.10.510.10">
    <property type="entry name" value="Transferase(Phosphotransferase) domain 1"/>
    <property type="match status" value="1"/>
</dbReference>
<dbReference type="Gene3D" id="3.30.200.20">
    <property type="entry name" value="Phosphorylase Kinase, domain 1"/>
    <property type="match status" value="1"/>
</dbReference>
<dbReference type="CDD" id="cd06577">
    <property type="entry name" value="PASTA_pknB"/>
    <property type="match status" value="3"/>
</dbReference>
<dbReference type="PROSITE" id="PS00107">
    <property type="entry name" value="PROTEIN_KINASE_ATP"/>
    <property type="match status" value="1"/>
</dbReference>
<dbReference type="FunFam" id="3.30.200.20:FF:000035">
    <property type="entry name" value="Serine/threonine protein kinase Stk1"/>
    <property type="match status" value="1"/>
</dbReference>
<gene>
    <name evidence="14" type="ORF">C8E83_2969</name>
</gene>
<comment type="catalytic activity">
    <reaction evidence="7">
        <text>L-threonyl-[protein] + ATP = O-phospho-L-threonyl-[protein] + ADP + H(+)</text>
        <dbReference type="Rhea" id="RHEA:46608"/>
        <dbReference type="Rhea" id="RHEA-COMP:11060"/>
        <dbReference type="Rhea" id="RHEA-COMP:11605"/>
        <dbReference type="ChEBI" id="CHEBI:15378"/>
        <dbReference type="ChEBI" id="CHEBI:30013"/>
        <dbReference type="ChEBI" id="CHEBI:30616"/>
        <dbReference type="ChEBI" id="CHEBI:61977"/>
        <dbReference type="ChEBI" id="CHEBI:456216"/>
        <dbReference type="EC" id="2.7.11.1"/>
    </reaction>
</comment>
<feature type="domain" description="PASTA" evidence="13">
    <location>
        <begin position="512"/>
        <end position="573"/>
    </location>
</feature>
<keyword evidence="2" id="KW-0723">Serine/threonine-protein kinase</keyword>
<keyword evidence="4 9" id="KW-0547">Nucleotide-binding</keyword>
<accession>A0A495IIE6</accession>